<reference evidence="2" key="1">
    <citation type="journal article" date="2014" name="Proc. Natl. Acad. Sci. U.S.A.">
        <title>Extensive sampling of basidiomycete genomes demonstrates inadequacy of the white-rot/brown-rot paradigm for wood decay fungi.</title>
        <authorList>
            <person name="Riley R."/>
            <person name="Salamov A.A."/>
            <person name="Brown D.W."/>
            <person name="Nagy L.G."/>
            <person name="Floudas D."/>
            <person name="Held B.W."/>
            <person name="Levasseur A."/>
            <person name="Lombard V."/>
            <person name="Morin E."/>
            <person name="Otillar R."/>
            <person name="Lindquist E.A."/>
            <person name="Sun H."/>
            <person name="LaButti K.M."/>
            <person name="Schmutz J."/>
            <person name="Jabbour D."/>
            <person name="Luo H."/>
            <person name="Baker S.E."/>
            <person name="Pisabarro A.G."/>
            <person name="Walton J.D."/>
            <person name="Blanchette R.A."/>
            <person name="Henrissat B."/>
            <person name="Martin F."/>
            <person name="Cullen D."/>
            <person name="Hibbett D.S."/>
            <person name="Grigoriev I.V."/>
        </authorList>
    </citation>
    <scope>NUCLEOTIDE SEQUENCE [LARGE SCALE GENOMIC DNA]</scope>
    <source>
        <strain evidence="2">CBS 339.88</strain>
    </source>
</reference>
<dbReference type="AlphaFoldDB" id="A0A067SD50"/>
<accession>A0A067SD50</accession>
<protein>
    <submittedName>
        <fullName evidence="1">Uncharacterized protein</fullName>
    </submittedName>
</protein>
<keyword evidence="2" id="KW-1185">Reference proteome</keyword>
<dbReference type="Proteomes" id="UP000027222">
    <property type="component" value="Unassembled WGS sequence"/>
</dbReference>
<gene>
    <name evidence="1" type="ORF">GALMADRAFT_1032154</name>
</gene>
<name>A0A067SD50_GALM3</name>
<proteinExistence type="predicted"/>
<dbReference type="HOGENOM" id="CLU_2333750_0_0_1"/>
<sequence>MKQYSCASRGFEGENWRRGTARLPNGCDAIWHHYPLRTRSAAAESSTDSCALLMSVHIARVSQNRVEYCPFGTAFDAFNGTGGRCMMVGGKEVADDRQ</sequence>
<evidence type="ECO:0000313" key="2">
    <source>
        <dbReference type="Proteomes" id="UP000027222"/>
    </source>
</evidence>
<evidence type="ECO:0000313" key="1">
    <source>
        <dbReference type="EMBL" id="KDR68821.1"/>
    </source>
</evidence>
<dbReference type="EMBL" id="KL142406">
    <property type="protein sequence ID" value="KDR68821.1"/>
    <property type="molecule type" value="Genomic_DNA"/>
</dbReference>
<organism evidence="1 2">
    <name type="scientific">Galerina marginata (strain CBS 339.88)</name>
    <dbReference type="NCBI Taxonomy" id="685588"/>
    <lineage>
        <taxon>Eukaryota</taxon>
        <taxon>Fungi</taxon>
        <taxon>Dikarya</taxon>
        <taxon>Basidiomycota</taxon>
        <taxon>Agaricomycotina</taxon>
        <taxon>Agaricomycetes</taxon>
        <taxon>Agaricomycetidae</taxon>
        <taxon>Agaricales</taxon>
        <taxon>Agaricineae</taxon>
        <taxon>Strophariaceae</taxon>
        <taxon>Galerina</taxon>
    </lineage>
</organism>